<dbReference type="AlphaFoldDB" id="A0A2M7XXP4"/>
<dbReference type="SMART" id="SM01005">
    <property type="entry name" value="Ala_racemase_C"/>
    <property type="match status" value="1"/>
</dbReference>
<evidence type="ECO:0000256" key="2">
    <source>
        <dbReference type="ARBA" id="ARBA00022898"/>
    </source>
</evidence>
<dbReference type="PANTHER" id="PTHR30511">
    <property type="entry name" value="ALANINE RACEMASE"/>
    <property type="match status" value="1"/>
</dbReference>
<organism evidence="8 9">
    <name type="scientific">Candidatus Roizmanbacteria bacterium CG_4_9_14_3_um_filter_33_18</name>
    <dbReference type="NCBI Taxonomy" id="1974841"/>
    <lineage>
        <taxon>Bacteria</taxon>
        <taxon>Candidatus Roizmaniibacteriota</taxon>
    </lineage>
</organism>
<dbReference type="InterPro" id="IPR009006">
    <property type="entry name" value="Ala_racemase/Decarboxylase_C"/>
</dbReference>
<dbReference type="UniPathway" id="UPA00042">
    <property type="reaction ID" value="UER00497"/>
</dbReference>
<keyword evidence="3 4" id="KW-0413">Isomerase</keyword>
<dbReference type="Proteomes" id="UP000229647">
    <property type="component" value="Unassembled WGS sequence"/>
</dbReference>
<dbReference type="GO" id="GO:0008784">
    <property type="term" value="F:alanine racemase activity"/>
    <property type="evidence" value="ECO:0007669"/>
    <property type="project" value="UniProtKB-UniRule"/>
</dbReference>
<dbReference type="GO" id="GO:0030170">
    <property type="term" value="F:pyridoxal phosphate binding"/>
    <property type="evidence" value="ECO:0007669"/>
    <property type="project" value="UniProtKB-UniRule"/>
</dbReference>
<gene>
    <name evidence="8" type="primary">alr</name>
    <name evidence="8" type="ORF">CO165_03265</name>
</gene>
<evidence type="ECO:0000256" key="4">
    <source>
        <dbReference type="HAMAP-Rule" id="MF_01201"/>
    </source>
</evidence>
<comment type="cofactor">
    <cofactor evidence="1 4 5">
        <name>pyridoxal 5'-phosphate</name>
        <dbReference type="ChEBI" id="CHEBI:597326"/>
    </cofactor>
</comment>
<dbReference type="PANTHER" id="PTHR30511:SF0">
    <property type="entry name" value="ALANINE RACEMASE, CATABOLIC-RELATED"/>
    <property type="match status" value="1"/>
</dbReference>
<evidence type="ECO:0000256" key="3">
    <source>
        <dbReference type="ARBA" id="ARBA00023235"/>
    </source>
</evidence>
<protein>
    <recommendedName>
        <fullName evidence="4">Alanine racemase</fullName>
        <ecNumber evidence="4">5.1.1.1</ecNumber>
    </recommendedName>
</protein>
<dbReference type="InterPro" id="IPR001608">
    <property type="entry name" value="Ala_racemase_N"/>
</dbReference>
<feature type="domain" description="Alanine racemase C-terminal" evidence="7">
    <location>
        <begin position="247"/>
        <end position="374"/>
    </location>
</feature>
<feature type="binding site" evidence="4 6">
    <location>
        <position position="140"/>
    </location>
    <ligand>
        <name>substrate</name>
    </ligand>
</feature>
<feature type="active site" description="Proton acceptor; specific for L-alanine" evidence="4">
    <location>
        <position position="268"/>
    </location>
</feature>
<evidence type="ECO:0000313" key="8">
    <source>
        <dbReference type="EMBL" id="PJA55501.1"/>
    </source>
</evidence>
<evidence type="ECO:0000256" key="6">
    <source>
        <dbReference type="PIRSR" id="PIRSR600821-52"/>
    </source>
</evidence>
<evidence type="ECO:0000259" key="7">
    <source>
        <dbReference type="SMART" id="SM01005"/>
    </source>
</evidence>
<dbReference type="Pfam" id="PF01168">
    <property type="entry name" value="Ala_racemase_N"/>
    <property type="match status" value="1"/>
</dbReference>
<dbReference type="EMBL" id="PFWL01000138">
    <property type="protein sequence ID" value="PJA55501.1"/>
    <property type="molecule type" value="Genomic_DNA"/>
</dbReference>
<dbReference type="EC" id="5.1.1.1" evidence="4"/>
<dbReference type="Gene3D" id="3.20.20.10">
    <property type="entry name" value="Alanine racemase"/>
    <property type="match status" value="1"/>
</dbReference>
<comment type="caution">
    <text evidence="8">The sequence shown here is derived from an EMBL/GenBank/DDBJ whole genome shotgun (WGS) entry which is preliminary data.</text>
</comment>
<feature type="modified residue" description="N6-(pyridoxal phosphate)lysine" evidence="4 5">
    <location>
        <position position="47"/>
    </location>
</feature>
<dbReference type="InterPro" id="IPR011079">
    <property type="entry name" value="Ala_racemase_C"/>
</dbReference>
<dbReference type="Gene3D" id="2.40.37.10">
    <property type="entry name" value="Lyase, Ornithine Decarboxylase, Chain A, domain 1"/>
    <property type="match status" value="1"/>
</dbReference>
<reference evidence="9" key="1">
    <citation type="submission" date="2017-09" db="EMBL/GenBank/DDBJ databases">
        <title>Depth-based differentiation of microbial function through sediment-hosted aquifers and enrichment of novel symbionts in the deep terrestrial subsurface.</title>
        <authorList>
            <person name="Probst A.J."/>
            <person name="Ladd B."/>
            <person name="Jarett J.K."/>
            <person name="Geller-Mcgrath D.E."/>
            <person name="Sieber C.M.K."/>
            <person name="Emerson J.B."/>
            <person name="Anantharaman K."/>
            <person name="Thomas B.C."/>
            <person name="Malmstrom R."/>
            <person name="Stieglmeier M."/>
            <person name="Klingl A."/>
            <person name="Woyke T."/>
            <person name="Ryan C.M."/>
            <person name="Banfield J.F."/>
        </authorList>
    </citation>
    <scope>NUCLEOTIDE SEQUENCE [LARGE SCALE GENOMIC DNA]</scope>
</reference>
<comment type="catalytic activity">
    <reaction evidence="4">
        <text>L-alanine = D-alanine</text>
        <dbReference type="Rhea" id="RHEA:20249"/>
        <dbReference type="ChEBI" id="CHEBI:57416"/>
        <dbReference type="ChEBI" id="CHEBI:57972"/>
        <dbReference type="EC" id="5.1.1.1"/>
    </reaction>
</comment>
<comment type="pathway">
    <text evidence="4">Amino-acid biosynthesis; D-alanine biosynthesis; D-alanine from L-alanine: step 1/1.</text>
</comment>
<name>A0A2M7XXP4_9BACT</name>
<dbReference type="PRINTS" id="PR00992">
    <property type="entry name" value="ALARACEMASE"/>
</dbReference>
<evidence type="ECO:0000256" key="5">
    <source>
        <dbReference type="PIRSR" id="PIRSR600821-50"/>
    </source>
</evidence>
<keyword evidence="2 4" id="KW-0663">Pyridoxal phosphate</keyword>
<sequence>MKELVKKALKRQYKPLNIVEISKKRLIGNYRYLSSLNHKIKVAPVLKSNAYGHGIVEVGSILDKLNPVFFCVDSIYEAYQLLKAKIKTPLLITGYINPNNLKFKKLPFSYSIFDVEQLRGILKYQSQAKVHLFIDTGMHREGLRVDELEKFLEQLNNEEKNSINGLMSHLAFSEEPKNIDTKKQIVQFKSAMKILKKYSIFPKWIHFGNSSGLLNNKKLGLSFTNVSRTGLALYGISSIKNKGLKQVLQLKTHVIQVKKIKRGEKVGYDFTYEVKKDGQIAVLPIGYNDGIDRRLSDKGVVLIKNKTCPIIGRVSMNLMVADITLVKNIKIGDEVIIFSNNESENNVVSSAKKIGEIPYGILAHLERSTKRKII</sequence>
<dbReference type="CDD" id="cd00430">
    <property type="entry name" value="PLPDE_III_AR"/>
    <property type="match status" value="1"/>
</dbReference>
<dbReference type="InterPro" id="IPR029066">
    <property type="entry name" value="PLP-binding_barrel"/>
</dbReference>
<accession>A0A2M7XXP4</accession>
<dbReference type="HAMAP" id="MF_01201">
    <property type="entry name" value="Ala_racemase"/>
    <property type="match status" value="1"/>
</dbReference>
<evidence type="ECO:0000256" key="1">
    <source>
        <dbReference type="ARBA" id="ARBA00001933"/>
    </source>
</evidence>
<dbReference type="InterPro" id="IPR000821">
    <property type="entry name" value="Ala_racemase"/>
</dbReference>
<feature type="active site" description="Proton acceptor; specific for D-alanine" evidence="4">
    <location>
        <position position="47"/>
    </location>
</feature>
<dbReference type="GO" id="GO:0005829">
    <property type="term" value="C:cytosol"/>
    <property type="evidence" value="ECO:0007669"/>
    <property type="project" value="TreeGrafter"/>
</dbReference>
<comment type="similarity">
    <text evidence="4">Belongs to the alanine racemase family.</text>
</comment>
<dbReference type="NCBIfam" id="TIGR00492">
    <property type="entry name" value="alr"/>
    <property type="match status" value="1"/>
</dbReference>
<dbReference type="SUPFAM" id="SSF50621">
    <property type="entry name" value="Alanine racemase C-terminal domain-like"/>
    <property type="match status" value="1"/>
</dbReference>
<dbReference type="Pfam" id="PF00842">
    <property type="entry name" value="Ala_racemase_C"/>
    <property type="match status" value="1"/>
</dbReference>
<evidence type="ECO:0000313" key="9">
    <source>
        <dbReference type="Proteomes" id="UP000229647"/>
    </source>
</evidence>
<dbReference type="GO" id="GO:0030632">
    <property type="term" value="P:D-alanine biosynthetic process"/>
    <property type="evidence" value="ECO:0007669"/>
    <property type="project" value="UniProtKB-UniRule"/>
</dbReference>
<comment type="function">
    <text evidence="4">Catalyzes the interconversion of L-alanine and D-alanine. May also act on other amino acids.</text>
</comment>
<proteinExistence type="inferred from homology"/>
<dbReference type="SUPFAM" id="SSF51419">
    <property type="entry name" value="PLP-binding barrel"/>
    <property type="match status" value="1"/>
</dbReference>
<feature type="binding site" evidence="4 6">
    <location>
        <position position="316"/>
    </location>
    <ligand>
        <name>substrate</name>
    </ligand>
</feature>